<evidence type="ECO:0000313" key="2">
    <source>
        <dbReference type="Proteomes" id="UP000217211"/>
    </source>
</evidence>
<gene>
    <name evidence="1" type="ORF">SJ05684_b51850</name>
</gene>
<name>A0A249PK97_9HYPH</name>
<dbReference type="Proteomes" id="UP000217211">
    <property type="component" value="Plasmid pSJ05684b"/>
</dbReference>
<dbReference type="KEGG" id="esj:SJ05684_b51850"/>
<reference evidence="1 2" key="1">
    <citation type="submission" date="2017-08" db="EMBL/GenBank/DDBJ databases">
        <title>Multipartite genome sequences of Sinorhizobium species nodulating soybeans.</title>
        <authorList>
            <person name="Tian C.F."/>
        </authorList>
    </citation>
    <scope>NUCLEOTIDE SEQUENCE [LARGE SCALE GENOMIC DNA]</scope>
    <source>
        <strain evidence="1 2">CCBAU 05684</strain>
        <plasmid evidence="2">psj05684b</plasmid>
    </source>
</reference>
<keyword evidence="1" id="KW-0614">Plasmid</keyword>
<sequence>MDGRILARESAFDPLPVLFRCGLMHAPTLPKPTGGLK</sequence>
<organism evidence="1 2">
    <name type="scientific">Sinorhizobium sojae CCBAU 05684</name>
    <dbReference type="NCBI Taxonomy" id="716928"/>
    <lineage>
        <taxon>Bacteria</taxon>
        <taxon>Pseudomonadati</taxon>
        <taxon>Pseudomonadota</taxon>
        <taxon>Alphaproteobacteria</taxon>
        <taxon>Hyphomicrobiales</taxon>
        <taxon>Rhizobiaceae</taxon>
        <taxon>Sinorhizobium/Ensifer group</taxon>
        <taxon>Sinorhizobium</taxon>
    </lineage>
</organism>
<keyword evidence="2" id="KW-1185">Reference proteome</keyword>
<evidence type="ECO:0000313" key="1">
    <source>
        <dbReference type="EMBL" id="ASY66167.1"/>
    </source>
</evidence>
<dbReference type="EMBL" id="CP023068">
    <property type="protein sequence ID" value="ASY66167.1"/>
    <property type="molecule type" value="Genomic_DNA"/>
</dbReference>
<accession>A0A249PK97</accession>
<dbReference type="AlphaFoldDB" id="A0A249PK97"/>
<proteinExistence type="predicted"/>
<geneLocation type="plasmid" evidence="2">
    <name>psj05684b</name>
</geneLocation>
<protein>
    <submittedName>
        <fullName evidence="1">Uncharacterized protein</fullName>
    </submittedName>
</protein>